<dbReference type="EMBL" id="ML996570">
    <property type="protein sequence ID" value="KAF2759257.1"/>
    <property type="molecule type" value="Genomic_DNA"/>
</dbReference>
<dbReference type="SUPFAM" id="SSF51445">
    <property type="entry name" value="(Trans)glycosidases"/>
    <property type="match status" value="1"/>
</dbReference>
<accession>A0A6A6WCG5</accession>
<dbReference type="AlphaFoldDB" id="A0A6A6WCG5"/>
<dbReference type="GeneID" id="54486488"/>
<dbReference type="InterPro" id="IPR052974">
    <property type="entry name" value="GH79_Enzymes"/>
</dbReference>
<reference evidence="3" key="1">
    <citation type="journal article" date="2020" name="Stud. Mycol.">
        <title>101 Dothideomycetes genomes: a test case for predicting lifestyles and emergence of pathogens.</title>
        <authorList>
            <person name="Haridas S."/>
            <person name="Albert R."/>
            <person name="Binder M."/>
            <person name="Bloem J."/>
            <person name="Labutti K."/>
            <person name="Salamov A."/>
            <person name="Andreopoulos B."/>
            <person name="Baker S."/>
            <person name="Barry K."/>
            <person name="Bills G."/>
            <person name="Bluhm B."/>
            <person name="Cannon C."/>
            <person name="Castanera R."/>
            <person name="Culley D."/>
            <person name="Daum C."/>
            <person name="Ezra D."/>
            <person name="Gonzalez J."/>
            <person name="Henrissat B."/>
            <person name="Kuo A."/>
            <person name="Liang C."/>
            <person name="Lipzen A."/>
            <person name="Lutzoni F."/>
            <person name="Magnuson J."/>
            <person name="Mondo S."/>
            <person name="Nolan M."/>
            <person name="Ohm R."/>
            <person name="Pangilinan J."/>
            <person name="Park H.-J."/>
            <person name="Ramirez L."/>
            <person name="Alfaro M."/>
            <person name="Sun H."/>
            <person name="Tritt A."/>
            <person name="Yoshinaga Y."/>
            <person name="Zwiers L.-H."/>
            <person name="Turgeon B."/>
            <person name="Goodwin S."/>
            <person name="Spatafora J."/>
            <person name="Crous P."/>
            <person name="Grigoriev I."/>
        </authorList>
    </citation>
    <scope>NUCLEOTIDE SEQUENCE</scope>
    <source>
        <strain evidence="3">CBS 121739</strain>
    </source>
</reference>
<name>A0A6A6WCG5_9PEZI</name>
<feature type="chain" id="PRO_5025605824" description="Beta-glucuronidase C-terminal domain-containing protein" evidence="1">
    <location>
        <begin position="17"/>
        <end position="526"/>
    </location>
</feature>
<evidence type="ECO:0000256" key="1">
    <source>
        <dbReference type="SAM" id="SignalP"/>
    </source>
</evidence>
<dbReference type="Proteomes" id="UP000799437">
    <property type="component" value="Unassembled WGS sequence"/>
</dbReference>
<proteinExistence type="predicted"/>
<evidence type="ECO:0000313" key="3">
    <source>
        <dbReference type="EMBL" id="KAF2759257.1"/>
    </source>
</evidence>
<gene>
    <name evidence="3" type="ORF">EJ05DRAFT_485297</name>
</gene>
<dbReference type="Gene3D" id="3.20.20.80">
    <property type="entry name" value="Glycosidases"/>
    <property type="match status" value="1"/>
</dbReference>
<feature type="signal peptide" evidence="1">
    <location>
        <begin position="1"/>
        <end position="16"/>
    </location>
</feature>
<feature type="domain" description="Beta-glucuronidase C-terminal" evidence="2">
    <location>
        <begin position="412"/>
        <end position="520"/>
    </location>
</feature>
<dbReference type="RefSeq" id="XP_033601708.1">
    <property type="nucleotide sequence ID" value="XM_033745434.1"/>
</dbReference>
<protein>
    <recommendedName>
        <fullName evidence="2">Beta-glucuronidase C-terminal domain-containing protein</fullName>
    </recommendedName>
</protein>
<evidence type="ECO:0000313" key="4">
    <source>
        <dbReference type="Proteomes" id="UP000799437"/>
    </source>
</evidence>
<organism evidence="3 4">
    <name type="scientific">Pseudovirgaria hyperparasitica</name>
    <dbReference type="NCBI Taxonomy" id="470096"/>
    <lineage>
        <taxon>Eukaryota</taxon>
        <taxon>Fungi</taxon>
        <taxon>Dikarya</taxon>
        <taxon>Ascomycota</taxon>
        <taxon>Pezizomycotina</taxon>
        <taxon>Dothideomycetes</taxon>
        <taxon>Dothideomycetes incertae sedis</taxon>
        <taxon>Acrospermales</taxon>
        <taxon>Acrospermaceae</taxon>
        <taxon>Pseudovirgaria</taxon>
    </lineage>
</organism>
<dbReference type="Pfam" id="PF16862">
    <property type="entry name" value="Glyco_hydro_79C"/>
    <property type="match status" value="1"/>
</dbReference>
<dbReference type="InterPro" id="IPR017853">
    <property type="entry name" value="GH"/>
</dbReference>
<dbReference type="PANTHER" id="PTHR36183">
    <property type="entry name" value="BETA-GLUCURONIDASE"/>
    <property type="match status" value="1"/>
</dbReference>
<dbReference type="InterPro" id="IPR031728">
    <property type="entry name" value="GlcAase_C"/>
</dbReference>
<sequence length="526" mass="56023">MLVSLLLVTLASSASCSVILNTRQSNAKVIDPGATPDGASGPIPESFVAYSIEFSSFPEFAGNLSSPNTFSNNLLDNLAQLQGTKPYIRVGGNTQDYALYNASLPIALNGTVIPSRSPDYPYLIDIGPSYFESYLTLPGVKFIHGFNLAKNSTSDHARLLESVPLVCKALSHGNLLYWQLGNEPDLFKTASQGILRPRSYDEAAYVAEWQNLTTQIMGVVAEACPGLSNEQWVAPSFGGVGNSLRQVPTWAAGLNSQGKVVLIDSHNYIGGATQPGISLRGTLMNHTRTRLSVDAQVAVKNSLAQYSLPFILGETNSLYNQGAPGLSNSFGAALWNLDFALYCASQDIKRVHMHQGTNYRYQSWQPVTTALGTKGTKAPYYGNVATAAALGDLRGGDVRVKHIALAAETDAGYAVYAKGVLRSVVIVNMVPYNASSTVTRGSETYSVKLPVGCTSDAVVQRLLAPGSDVIDGATFNGVSYDLALDDGKPVVVEGMKRDEGVTVEYDGELAVDVPWSSAAVVQPSCV</sequence>
<evidence type="ECO:0000259" key="2">
    <source>
        <dbReference type="Pfam" id="PF16862"/>
    </source>
</evidence>
<dbReference type="OrthoDB" id="2831684at2759"/>
<keyword evidence="4" id="KW-1185">Reference proteome</keyword>
<keyword evidence="1" id="KW-0732">Signal</keyword>
<dbReference type="PANTHER" id="PTHR36183:SF2">
    <property type="entry name" value="BETA-GLUCURONIDASE C-TERMINAL DOMAIN-CONTAINING PROTEIN"/>
    <property type="match status" value="1"/>
</dbReference>